<organism evidence="2 3">
    <name type="scientific">Dawidia cretensis</name>
    <dbReference type="NCBI Taxonomy" id="2782350"/>
    <lineage>
        <taxon>Bacteria</taxon>
        <taxon>Pseudomonadati</taxon>
        <taxon>Bacteroidota</taxon>
        <taxon>Cytophagia</taxon>
        <taxon>Cytophagales</taxon>
        <taxon>Chryseotaleaceae</taxon>
        <taxon>Dawidia</taxon>
    </lineage>
</organism>
<feature type="domain" description="HEPN" evidence="1">
    <location>
        <begin position="155"/>
        <end position="269"/>
    </location>
</feature>
<evidence type="ECO:0000259" key="1">
    <source>
        <dbReference type="PROSITE" id="PS50910"/>
    </source>
</evidence>
<comment type="caution">
    <text evidence="2">The sequence shown here is derived from an EMBL/GenBank/DDBJ whole genome shotgun (WGS) entry which is preliminary data.</text>
</comment>
<protein>
    <submittedName>
        <fullName evidence="2">HEPN domain-containing protein</fullName>
    </submittedName>
</protein>
<dbReference type="PANTHER" id="PTHR33933">
    <property type="entry name" value="NUCLEOTIDYLTRANSFERASE"/>
    <property type="match status" value="1"/>
</dbReference>
<gene>
    <name evidence="2" type="ORF">KK062_29345</name>
</gene>
<name>A0AAP2E4Y1_9BACT</name>
<dbReference type="SUPFAM" id="SSF81301">
    <property type="entry name" value="Nucleotidyltransferase"/>
    <property type="match status" value="1"/>
</dbReference>
<dbReference type="InterPro" id="IPR007842">
    <property type="entry name" value="HEPN_dom"/>
</dbReference>
<keyword evidence="3" id="KW-1185">Reference proteome</keyword>
<dbReference type="PANTHER" id="PTHR33933:SF1">
    <property type="entry name" value="PROTEIN ADENYLYLTRANSFERASE MNTA-RELATED"/>
    <property type="match status" value="1"/>
</dbReference>
<dbReference type="CDD" id="cd05403">
    <property type="entry name" value="NT_KNTase_like"/>
    <property type="match status" value="1"/>
</dbReference>
<dbReference type="SUPFAM" id="SSF81593">
    <property type="entry name" value="Nucleotidyltransferase substrate binding subunit/domain"/>
    <property type="match status" value="1"/>
</dbReference>
<dbReference type="SMART" id="SM00748">
    <property type="entry name" value="HEPN"/>
    <property type="match status" value="1"/>
</dbReference>
<evidence type="ECO:0000313" key="2">
    <source>
        <dbReference type="EMBL" id="MBT1712383.1"/>
    </source>
</evidence>
<dbReference type="Gene3D" id="1.20.120.330">
    <property type="entry name" value="Nucleotidyltransferases domain 2"/>
    <property type="match status" value="1"/>
</dbReference>
<dbReference type="Gene3D" id="3.30.460.10">
    <property type="entry name" value="Beta Polymerase, domain 2"/>
    <property type="match status" value="1"/>
</dbReference>
<reference evidence="2 3" key="1">
    <citation type="submission" date="2021-05" db="EMBL/GenBank/DDBJ databases">
        <title>A Polyphasic approach of four new species of the genus Ohtaekwangia: Ohtaekwangia histidinii sp. nov., Ohtaekwangia cretensis sp. nov., Ohtaekwangia indiensis sp. nov., Ohtaekwangia reichenbachii sp. nov. from diverse environment.</title>
        <authorList>
            <person name="Octaviana S."/>
        </authorList>
    </citation>
    <scope>NUCLEOTIDE SEQUENCE [LARGE SCALE GENOMIC DNA]</scope>
    <source>
        <strain evidence="2 3">PWU5</strain>
    </source>
</reference>
<evidence type="ECO:0000313" key="3">
    <source>
        <dbReference type="Proteomes" id="UP001319080"/>
    </source>
</evidence>
<dbReference type="RefSeq" id="WP_254087949.1">
    <property type="nucleotide sequence ID" value="NZ_JAHESE010000064.1"/>
</dbReference>
<dbReference type="InterPro" id="IPR052548">
    <property type="entry name" value="Type_VII_TA_antitoxin"/>
</dbReference>
<proteinExistence type="predicted"/>
<dbReference type="InterPro" id="IPR043519">
    <property type="entry name" value="NT_sf"/>
</dbReference>
<dbReference type="EMBL" id="JAHESE010000064">
    <property type="protein sequence ID" value="MBT1712383.1"/>
    <property type="molecule type" value="Genomic_DNA"/>
</dbReference>
<dbReference type="PROSITE" id="PS50910">
    <property type="entry name" value="HEPN"/>
    <property type="match status" value="1"/>
</dbReference>
<dbReference type="Proteomes" id="UP001319080">
    <property type="component" value="Unassembled WGS sequence"/>
</dbReference>
<dbReference type="AlphaFoldDB" id="A0AAP2E4Y1"/>
<dbReference type="Pfam" id="PF05168">
    <property type="entry name" value="HEPN"/>
    <property type="match status" value="1"/>
</dbReference>
<accession>A0AAP2E4Y1</accession>
<sequence>MKTSLLHLPLEKQNEILAITEIIKDVVNPEKIILFGSYAKGGYKEHEYTTSDGTRYEYISDYDFLVVTQEVSPKVADQESTILDRVDRYRPPVNLEIHSIDHINEGLSWGQYFFADIVQEGVLIYDSGSTSFVEPKVLTIEEEKEKAQRYYSIWFPRAQGFLKTAKFNLSEQDFKLGAFMLHQASECLYSTILLVFTGYKPKTHNLKKLRNKTKLYSLETFLIFKTEADAEEKHLFDLLKRGYIEARYDHRYSITKDELESLLRKVEELCKAVEIASKEKVASLDA</sequence>